<evidence type="ECO:0000313" key="4">
    <source>
        <dbReference type="EMBL" id="BBO22140.1"/>
    </source>
</evidence>
<dbReference type="Pfam" id="PF00990">
    <property type="entry name" value="GGDEF"/>
    <property type="match status" value="1"/>
</dbReference>
<organism evidence="4 5">
    <name type="scientific">Candidatus Desulfobacillus denitrificans</name>
    <dbReference type="NCBI Taxonomy" id="2608985"/>
    <lineage>
        <taxon>Bacteria</taxon>
        <taxon>Pseudomonadati</taxon>
        <taxon>Pseudomonadota</taxon>
        <taxon>Betaproteobacteria</taxon>
        <taxon>Candidatus Desulfobacillus</taxon>
    </lineage>
</organism>
<dbReference type="SMART" id="SM00267">
    <property type="entry name" value="GGDEF"/>
    <property type="match status" value="1"/>
</dbReference>
<dbReference type="GO" id="GO:0003824">
    <property type="term" value="F:catalytic activity"/>
    <property type="evidence" value="ECO:0007669"/>
    <property type="project" value="UniProtKB-ARBA"/>
</dbReference>
<dbReference type="Gene3D" id="3.30.70.270">
    <property type="match status" value="1"/>
</dbReference>
<protein>
    <recommendedName>
        <fullName evidence="6">Diguanylate cyclase</fullName>
    </recommendedName>
</protein>
<dbReference type="PANTHER" id="PTHR44757:SF2">
    <property type="entry name" value="BIOFILM ARCHITECTURE MAINTENANCE PROTEIN MBAA"/>
    <property type="match status" value="1"/>
</dbReference>
<dbReference type="SMART" id="SM00086">
    <property type="entry name" value="PAC"/>
    <property type="match status" value="2"/>
</dbReference>
<feature type="domain" description="PAS" evidence="1">
    <location>
        <begin position="14"/>
        <end position="76"/>
    </location>
</feature>
<dbReference type="InterPro" id="IPR000160">
    <property type="entry name" value="GGDEF_dom"/>
</dbReference>
<dbReference type="CDD" id="cd00130">
    <property type="entry name" value="PAS"/>
    <property type="match status" value="2"/>
</dbReference>
<dbReference type="Gene3D" id="3.30.450.20">
    <property type="entry name" value="PAS domain"/>
    <property type="match status" value="2"/>
</dbReference>
<dbReference type="NCBIfam" id="TIGR00229">
    <property type="entry name" value="sensory_box"/>
    <property type="match status" value="2"/>
</dbReference>
<dbReference type="PROSITE" id="PS50112">
    <property type="entry name" value="PAS"/>
    <property type="match status" value="2"/>
</dbReference>
<dbReference type="InterPro" id="IPR000014">
    <property type="entry name" value="PAS"/>
</dbReference>
<dbReference type="InterPro" id="IPR043128">
    <property type="entry name" value="Rev_trsase/Diguanyl_cyclase"/>
</dbReference>
<dbReference type="InterPro" id="IPR013767">
    <property type="entry name" value="PAS_fold"/>
</dbReference>
<dbReference type="KEGG" id="ddz:DSYM_28390"/>
<dbReference type="NCBIfam" id="TIGR00254">
    <property type="entry name" value="GGDEF"/>
    <property type="match status" value="1"/>
</dbReference>
<dbReference type="SUPFAM" id="SSF55073">
    <property type="entry name" value="Nucleotide cyclase"/>
    <property type="match status" value="1"/>
</dbReference>
<dbReference type="GO" id="GO:0006355">
    <property type="term" value="P:regulation of DNA-templated transcription"/>
    <property type="evidence" value="ECO:0007669"/>
    <property type="project" value="InterPro"/>
</dbReference>
<dbReference type="CDD" id="cd01949">
    <property type="entry name" value="GGDEF"/>
    <property type="match status" value="1"/>
</dbReference>
<evidence type="ECO:0000259" key="1">
    <source>
        <dbReference type="PROSITE" id="PS50112"/>
    </source>
</evidence>
<accession>A0A809R3H0</accession>
<dbReference type="PANTHER" id="PTHR44757">
    <property type="entry name" value="DIGUANYLATE CYCLASE DGCP"/>
    <property type="match status" value="1"/>
</dbReference>
<dbReference type="InterPro" id="IPR029787">
    <property type="entry name" value="Nucleotide_cyclase"/>
</dbReference>
<dbReference type="InterPro" id="IPR035965">
    <property type="entry name" value="PAS-like_dom_sf"/>
</dbReference>
<feature type="domain" description="PAC" evidence="2">
    <location>
        <begin position="82"/>
        <end position="134"/>
    </location>
</feature>
<dbReference type="SUPFAM" id="SSF55785">
    <property type="entry name" value="PYP-like sensor domain (PAS domain)"/>
    <property type="match status" value="2"/>
</dbReference>
<dbReference type="EMBL" id="AP021857">
    <property type="protein sequence ID" value="BBO22140.1"/>
    <property type="molecule type" value="Genomic_DNA"/>
</dbReference>
<proteinExistence type="predicted"/>
<dbReference type="InterPro" id="IPR001610">
    <property type="entry name" value="PAC"/>
</dbReference>
<dbReference type="InterPro" id="IPR013656">
    <property type="entry name" value="PAS_4"/>
</dbReference>
<dbReference type="InterPro" id="IPR052155">
    <property type="entry name" value="Biofilm_reg_signaling"/>
</dbReference>
<evidence type="ECO:0008006" key="6">
    <source>
        <dbReference type="Google" id="ProtNLM"/>
    </source>
</evidence>
<dbReference type="InterPro" id="IPR000700">
    <property type="entry name" value="PAS-assoc_C"/>
</dbReference>
<dbReference type="FunFam" id="3.30.70.270:FF:000001">
    <property type="entry name" value="Diguanylate cyclase domain protein"/>
    <property type="match status" value="1"/>
</dbReference>
<dbReference type="PROSITE" id="PS50113">
    <property type="entry name" value="PAC"/>
    <property type="match status" value="2"/>
</dbReference>
<feature type="domain" description="GGDEF" evidence="3">
    <location>
        <begin position="301"/>
        <end position="433"/>
    </location>
</feature>
<evidence type="ECO:0000259" key="2">
    <source>
        <dbReference type="PROSITE" id="PS50113"/>
    </source>
</evidence>
<dbReference type="Pfam" id="PF08448">
    <property type="entry name" value="PAS_4"/>
    <property type="match status" value="1"/>
</dbReference>
<feature type="domain" description="PAC" evidence="2">
    <location>
        <begin position="219"/>
        <end position="269"/>
    </location>
</feature>
<dbReference type="AlphaFoldDB" id="A0A809R3H0"/>
<dbReference type="PROSITE" id="PS50887">
    <property type="entry name" value="GGDEF"/>
    <property type="match status" value="1"/>
</dbReference>
<reference evidence="4" key="1">
    <citation type="journal article" name="DNA Res.">
        <title>The physiological potential of anammox bacteria as revealed by their core genome structure.</title>
        <authorList>
            <person name="Okubo T."/>
            <person name="Toyoda A."/>
            <person name="Fukuhara K."/>
            <person name="Uchiyama I."/>
            <person name="Harigaya Y."/>
            <person name="Kuroiwa M."/>
            <person name="Suzuki T."/>
            <person name="Murakami Y."/>
            <person name="Suwa Y."/>
            <person name="Takami H."/>
        </authorList>
    </citation>
    <scope>NUCLEOTIDE SEQUENCE</scope>
    <source>
        <strain evidence="4">317325-3</strain>
    </source>
</reference>
<evidence type="ECO:0000259" key="3">
    <source>
        <dbReference type="PROSITE" id="PS50887"/>
    </source>
</evidence>
<feature type="domain" description="PAS" evidence="1">
    <location>
        <begin position="142"/>
        <end position="215"/>
    </location>
</feature>
<sequence length="433" mass="47929">MQPSLKLPFTAETLLDALLESIICLDRDRRITFWSRGAQHIYEYSAEEAIGQPYAMLFPGGAEEAAAVLDPLVPQLLAGRRHNIDGWRRTRSGRRVYARVVVAALRGASGEPTGFVSHAVDITGQKQAEEALLRVQQETVAQSARYETLLEAQSRADIGIFVIEEGRIVFTNEAMCRAFGYTMEEMKALPSYLELAHPVDRERIAENHRRRLKGEQFPNRYDIAIITKSGERREAEITASPIVTDGRPGVLVVMVDNTERKRAEARVQYLALHDALTGLANRALFFDRLNAAIAAAHRKGGAFALLYLDLDDFKPINDLYGHEAGDRALRTVAERLNDCVRESDTVARIGGDEFALLINDAVAPAAAVTVAEKIIAVLIRPLPIEGCRHLLGCSIGIALYPRDGEDIGSLMRHADAAMYGAKRLGKNRYLMPK</sequence>
<dbReference type="Proteomes" id="UP000662914">
    <property type="component" value="Chromosome"/>
</dbReference>
<evidence type="ECO:0000313" key="5">
    <source>
        <dbReference type="Proteomes" id="UP000662914"/>
    </source>
</evidence>
<gene>
    <name evidence="4" type="ORF">DSYM_28390</name>
</gene>
<name>A0A809R3H0_9PROT</name>
<dbReference type="SMART" id="SM00091">
    <property type="entry name" value="PAS"/>
    <property type="match status" value="2"/>
</dbReference>
<dbReference type="Pfam" id="PF00989">
    <property type="entry name" value="PAS"/>
    <property type="match status" value="1"/>
</dbReference>